<name>A0A9E6XUH4_9ACTN</name>
<keyword evidence="2" id="KW-1185">Reference proteome</keyword>
<organism evidence="1 2">
    <name type="scientific">Capillimicrobium parvum</name>
    <dbReference type="NCBI Taxonomy" id="2884022"/>
    <lineage>
        <taxon>Bacteria</taxon>
        <taxon>Bacillati</taxon>
        <taxon>Actinomycetota</taxon>
        <taxon>Thermoleophilia</taxon>
        <taxon>Solirubrobacterales</taxon>
        <taxon>Capillimicrobiaceae</taxon>
        <taxon>Capillimicrobium</taxon>
    </lineage>
</organism>
<gene>
    <name evidence="1" type="ORF">DSM104329_01082</name>
</gene>
<reference evidence="1" key="1">
    <citation type="journal article" date="2022" name="Int. J. Syst. Evol. Microbiol.">
        <title>Pseudomonas aegrilactucae sp. nov. and Pseudomonas morbosilactucae sp. nov., pathogens causing bacterial rot of lettuce in Japan.</title>
        <authorList>
            <person name="Sawada H."/>
            <person name="Fujikawa T."/>
            <person name="Satou M."/>
        </authorList>
    </citation>
    <scope>NUCLEOTIDE SEQUENCE</scope>
    <source>
        <strain evidence="1">0166_1</strain>
    </source>
</reference>
<dbReference type="Proteomes" id="UP001162834">
    <property type="component" value="Chromosome"/>
</dbReference>
<dbReference type="RefSeq" id="WP_259314366.1">
    <property type="nucleotide sequence ID" value="NZ_CP087164.1"/>
</dbReference>
<accession>A0A9E6XUH4</accession>
<evidence type="ECO:0000313" key="2">
    <source>
        <dbReference type="Proteomes" id="UP001162834"/>
    </source>
</evidence>
<evidence type="ECO:0000313" key="1">
    <source>
        <dbReference type="EMBL" id="UGS34700.1"/>
    </source>
</evidence>
<sequence>MLQVSVDRVLRLPADGVLANISSKYQPRFETDEVCRLAERMVAAGQLRPLALWVARLLIDGQVEAPRLARDQIPPLPVEQLQDEV</sequence>
<dbReference type="EMBL" id="CP087164">
    <property type="protein sequence ID" value="UGS34700.1"/>
    <property type="molecule type" value="Genomic_DNA"/>
</dbReference>
<proteinExistence type="predicted"/>
<dbReference type="AlphaFoldDB" id="A0A9E6XUH4"/>
<protein>
    <submittedName>
        <fullName evidence="1">Uncharacterized protein</fullName>
    </submittedName>
</protein>
<dbReference type="KEGG" id="sbae:DSM104329_01082"/>